<accession>A0A1F5KGF5</accession>
<protein>
    <submittedName>
        <fullName evidence="2">Uncharacterized protein</fullName>
    </submittedName>
</protein>
<evidence type="ECO:0000256" key="1">
    <source>
        <dbReference type="SAM" id="MobiDB-lite"/>
    </source>
</evidence>
<evidence type="ECO:0000313" key="3">
    <source>
        <dbReference type="Proteomes" id="UP000177328"/>
    </source>
</evidence>
<name>A0A1F5KGF5_9BACT</name>
<feature type="region of interest" description="Disordered" evidence="1">
    <location>
        <begin position="71"/>
        <end position="90"/>
    </location>
</feature>
<proteinExistence type="predicted"/>
<dbReference type="EMBL" id="MFDD01000014">
    <property type="protein sequence ID" value="OGE39900.1"/>
    <property type="molecule type" value="Genomic_DNA"/>
</dbReference>
<comment type="caution">
    <text evidence="2">The sequence shown here is derived from an EMBL/GenBank/DDBJ whole genome shotgun (WGS) entry which is preliminary data.</text>
</comment>
<sequence length="527" mass="58040">MTAIINERQGARPSTPQQRAATVFLRDRFNAFDERWLVGHKGDHASNLHDLGIIGQRVHVAHVHSTLGVDADRTYKPPEETSDSYEGLLTGANPGLSGEVSRVRAAQMRVVVLMPFPNSDFEGMIARAKAGRYFVSTAPIESFETFEPIENKISFARILQAALQGTPHTRNLIPWTIHQPHWGLDDVRRNMGVDPGSAIFFQKAISGGGDGTARVNDRSNFNELLSNPSWMQAARRGKLKASMAVEGAYPANGTGCIVPTPDGGCKVLVDPLSHKPVGLESVGAKPGSGAGNDWGTPFPRAVTDQYIAMVSRLGKYFYTTFGYTGIFGPDGLVGADSTYRMTESNSRWQGTTPYQTQNALMNGRLPIELIHYMVKLSVNDSHLLGQVNDIVGDADSYNQRAFTERGGFYIKVGGPKTKKEVREDLNGPWRWDGDRLHRLKRDGYLTPMRIYTRDYAGAQDLTKDDKTVWIKAPKVGEVVGGGLVAVGYITGSDINVFDANKPEVTSDGHKLYTQMNQLMYSQRSSWK</sequence>
<dbReference type="Proteomes" id="UP000177328">
    <property type="component" value="Unassembled WGS sequence"/>
</dbReference>
<organism evidence="2 3">
    <name type="scientific">Candidatus Daviesbacteria bacterium RIFCSPHIGHO2_02_FULL_43_12</name>
    <dbReference type="NCBI Taxonomy" id="1797776"/>
    <lineage>
        <taxon>Bacteria</taxon>
        <taxon>Candidatus Daviesiibacteriota</taxon>
    </lineage>
</organism>
<evidence type="ECO:0000313" key="2">
    <source>
        <dbReference type="EMBL" id="OGE39900.1"/>
    </source>
</evidence>
<dbReference type="SUPFAM" id="SSF56059">
    <property type="entry name" value="Glutathione synthetase ATP-binding domain-like"/>
    <property type="match status" value="1"/>
</dbReference>
<gene>
    <name evidence="2" type="ORF">A3D25_03770</name>
</gene>
<dbReference type="AlphaFoldDB" id="A0A1F5KGF5"/>
<reference evidence="2 3" key="1">
    <citation type="journal article" date="2016" name="Nat. Commun.">
        <title>Thousands of microbial genomes shed light on interconnected biogeochemical processes in an aquifer system.</title>
        <authorList>
            <person name="Anantharaman K."/>
            <person name="Brown C.T."/>
            <person name="Hug L.A."/>
            <person name="Sharon I."/>
            <person name="Castelle C.J."/>
            <person name="Probst A.J."/>
            <person name="Thomas B.C."/>
            <person name="Singh A."/>
            <person name="Wilkins M.J."/>
            <person name="Karaoz U."/>
            <person name="Brodie E.L."/>
            <person name="Williams K.H."/>
            <person name="Hubbard S.S."/>
            <person name="Banfield J.F."/>
        </authorList>
    </citation>
    <scope>NUCLEOTIDE SEQUENCE [LARGE SCALE GENOMIC DNA]</scope>
</reference>